<dbReference type="AlphaFoldDB" id="A0A085WJ89"/>
<comment type="caution">
    <text evidence="2">The sequence shown here is derived from an EMBL/GenBank/DDBJ whole genome shotgun (WGS) entry which is preliminary data.</text>
</comment>
<evidence type="ECO:0000256" key="1">
    <source>
        <dbReference type="SAM" id="Phobius"/>
    </source>
</evidence>
<name>A0A085WJ89_9BACT</name>
<protein>
    <submittedName>
        <fullName evidence="2">Uncharacterized protein</fullName>
    </submittedName>
</protein>
<evidence type="ECO:0000313" key="2">
    <source>
        <dbReference type="EMBL" id="KFE67752.1"/>
    </source>
</evidence>
<keyword evidence="3" id="KW-1185">Reference proteome</keyword>
<accession>A0A085WJ89</accession>
<dbReference type="Proteomes" id="UP000028725">
    <property type="component" value="Unassembled WGS sequence"/>
</dbReference>
<dbReference type="OrthoDB" id="5514516at2"/>
<keyword evidence="1" id="KW-0812">Transmembrane</keyword>
<sequence length="252" mass="27927">MSSEIRCVPDALLERYLTDSLSAADRDQLEARLMESPRDRARLEELRADSAAFLIQHPPAPLVARFRRQRRRRGGSWHWPTLLTEVLLVGAAVGMLLVLQGDSLLRLLRDEPDFSVKGSVVLVMYRKEGDTGIPVSQNARLAPNDALRFEVRAPASGYVAVLSRDGRGAAFVYYPFDGVDAALYDASQPLLPGAIELDDTLGQEDVYALYSAEPFGLEWAVEALRQGRLLKEAAERHVSVGQATFVKEPRVP</sequence>
<feature type="transmembrane region" description="Helical" evidence="1">
    <location>
        <begin position="77"/>
        <end position="99"/>
    </location>
</feature>
<keyword evidence="1" id="KW-0472">Membrane</keyword>
<reference evidence="2 3" key="1">
    <citation type="submission" date="2014-04" db="EMBL/GenBank/DDBJ databases">
        <title>Genome assembly of Hyalangium minutum DSM 14724.</title>
        <authorList>
            <person name="Sharma G."/>
            <person name="Subramanian S."/>
        </authorList>
    </citation>
    <scope>NUCLEOTIDE SEQUENCE [LARGE SCALE GENOMIC DNA]</scope>
    <source>
        <strain evidence="2 3">DSM 14724</strain>
    </source>
</reference>
<proteinExistence type="predicted"/>
<keyword evidence="1" id="KW-1133">Transmembrane helix</keyword>
<evidence type="ECO:0000313" key="3">
    <source>
        <dbReference type="Proteomes" id="UP000028725"/>
    </source>
</evidence>
<dbReference type="EMBL" id="JMCB01000007">
    <property type="protein sequence ID" value="KFE67752.1"/>
    <property type="molecule type" value="Genomic_DNA"/>
</dbReference>
<organism evidence="2 3">
    <name type="scientific">Hyalangium minutum</name>
    <dbReference type="NCBI Taxonomy" id="394096"/>
    <lineage>
        <taxon>Bacteria</taxon>
        <taxon>Pseudomonadati</taxon>
        <taxon>Myxococcota</taxon>
        <taxon>Myxococcia</taxon>
        <taxon>Myxococcales</taxon>
        <taxon>Cystobacterineae</taxon>
        <taxon>Archangiaceae</taxon>
        <taxon>Hyalangium</taxon>
    </lineage>
</organism>
<dbReference type="RefSeq" id="WP_044190648.1">
    <property type="nucleotide sequence ID" value="NZ_JMCB01000007.1"/>
</dbReference>
<gene>
    <name evidence="2" type="ORF">DB31_8235</name>
</gene>
<dbReference type="STRING" id="394096.DB31_8235"/>